<sequence length="117" mass="13093">MKKHLFGLITLLFLAWGATAKAGDDKEKEVKIKTSAICEMCKERIERNLAFEKGIKESNLDLKDKVITVRYNPKKTDVNKIKANISKTGYDADEVMADEKGYAKLPSCCKKSGLGHK</sequence>
<proteinExistence type="predicted"/>
<evidence type="ECO:0000313" key="3">
    <source>
        <dbReference type="EMBL" id="MRS65034.1"/>
    </source>
</evidence>
<evidence type="ECO:0000256" key="1">
    <source>
        <dbReference type="SAM" id="SignalP"/>
    </source>
</evidence>
<keyword evidence="4" id="KW-1185">Reference proteome</keyword>
<feature type="signal peptide" evidence="1">
    <location>
        <begin position="1"/>
        <end position="22"/>
    </location>
</feature>
<keyword evidence="1" id="KW-0732">Signal</keyword>
<evidence type="ECO:0000313" key="4">
    <source>
        <dbReference type="Proteomes" id="UP000441754"/>
    </source>
</evidence>
<protein>
    <submittedName>
        <fullName evidence="3">MerP protein</fullName>
    </submittedName>
</protein>
<dbReference type="InterPro" id="IPR006121">
    <property type="entry name" value="HMA_dom"/>
</dbReference>
<dbReference type="SUPFAM" id="SSF55008">
    <property type="entry name" value="HMA, heavy metal-associated domain"/>
    <property type="match status" value="1"/>
</dbReference>
<dbReference type="AlphaFoldDB" id="A0A7K0ET92"/>
<dbReference type="EMBL" id="WJXZ01000014">
    <property type="protein sequence ID" value="MRS65034.1"/>
    <property type="molecule type" value="Genomic_DNA"/>
</dbReference>
<dbReference type="GO" id="GO:0046872">
    <property type="term" value="F:metal ion binding"/>
    <property type="evidence" value="ECO:0007669"/>
    <property type="project" value="InterPro"/>
</dbReference>
<evidence type="ECO:0000259" key="2">
    <source>
        <dbReference type="PROSITE" id="PS50846"/>
    </source>
</evidence>
<dbReference type="Gene3D" id="3.30.70.100">
    <property type="match status" value="1"/>
</dbReference>
<dbReference type="Pfam" id="PF00403">
    <property type="entry name" value="HMA"/>
    <property type="match status" value="1"/>
</dbReference>
<dbReference type="CDD" id="cd00371">
    <property type="entry name" value="HMA"/>
    <property type="match status" value="1"/>
</dbReference>
<dbReference type="Proteomes" id="UP000441754">
    <property type="component" value="Unassembled WGS sequence"/>
</dbReference>
<feature type="domain" description="HMA" evidence="2">
    <location>
        <begin position="25"/>
        <end position="93"/>
    </location>
</feature>
<reference evidence="3 4" key="1">
    <citation type="journal article" date="2018" name="Antonie Van Leeuwenhoek">
        <title>Larkinella terrae sp. nov., isolated from soil on Jeju Island, South Korea.</title>
        <authorList>
            <person name="Ten L.N."/>
            <person name="Jeon J."/>
            <person name="Park S.J."/>
            <person name="Park S."/>
            <person name="Lee S.Y."/>
            <person name="Kim M.K."/>
            <person name="Jung H.Y."/>
        </authorList>
    </citation>
    <scope>NUCLEOTIDE SEQUENCE [LARGE SCALE GENOMIC DNA]</scope>
    <source>
        <strain evidence="3 4">KCTC 52001</strain>
    </source>
</reference>
<dbReference type="OrthoDB" id="5513217at2"/>
<dbReference type="PROSITE" id="PS50846">
    <property type="entry name" value="HMA_2"/>
    <property type="match status" value="1"/>
</dbReference>
<accession>A0A7K0ET92</accession>
<dbReference type="RefSeq" id="WP_154178320.1">
    <property type="nucleotide sequence ID" value="NZ_WJXZ01000014.1"/>
</dbReference>
<dbReference type="InterPro" id="IPR036163">
    <property type="entry name" value="HMA_dom_sf"/>
</dbReference>
<gene>
    <name evidence="3" type="ORF">GJJ30_27295</name>
</gene>
<name>A0A7K0ET92_9BACT</name>
<feature type="chain" id="PRO_5029814207" evidence="1">
    <location>
        <begin position="23"/>
        <end position="117"/>
    </location>
</feature>
<comment type="caution">
    <text evidence="3">The sequence shown here is derived from an EMBL/GenBank/DDBJ whole genome shotgun (WGS) entry which is preliminary data.</text>
</comment>
<organism evidence="3 4">
    <name type="scientific">Larkinella terrae</name>
    <dbReference type="NCBI Taxonomy" id="2025311"/>
    <lineage>
        <taxon>Bacteria</taxon>
        <taxon>Pseudomonadati</taxon>
        <taxon>Bacteroidota</taxon>
        <taxon>Cytophagia</taxon>
        <taxon>Cytophagales</taxon>
        <taxon>Spirosomataceae</taxon>
        <taxon>Larkinella</taxon>
    </lineage>
</organism>